<keyword evidence="5 12" id="KW-0378">Hydrolase</keyword>
<keyword evidence="3 12" id="KW-0235">DNA replication</keyword>
<comment type="similarity">
    <text evidence="2 11">Belongs to the MCM family.</text>
</comment>
<keyword evidence="16" id="KW-1185">Reference proteome</keyword>
<dbReference type="GO" id="GO:0003678">
    <property type="term" value="F:DNA helicase activity"/>
    <property type="evidence" value="ECO:0007669"/>
    <property type="project" value="UniProtKB-EC"/>
</dbReference>
<dbReference type="InterPro" id="IPR033762">
    <property type="entry name" value="MCM_OB"/>
</dbReference>
<dbReference type="GO" id="GO:0016787">
    <property type="term" value="F:hydrolase activity"/>
    <property type="evidence" value="ECO:0007669"/>
    <property type="project" value="UniProtKB-KW"/>
</dbReference>
<dbReference type="PROSITE" id="PS50051">
    <property type="entry name" value="MCM_2"/>
    <property type="match status" value="1"/>
</dbReference>
<dbReference type="InterPro" id="IPR018525">
    <property type="entry name" value="MCM_CS"/>
</dbReference>
<dbReference type="Pfam" id="PF17207">
    <property type="entry name" value="MCM_OB"/>
    <property type="match status" value="1"/>
</dbReference>
<sequence>MASDSSPFNNDPSSPDDSPSSPIGNTFSSPGDAARRNRRRGRSSTPSAFDTPPTHRSRFAAAADATPTPSRSRPRSRGGGRAPFTPTSTDDIPASSEGGDGFDMDDARPTFVWGTNISVEDVNDAIQRFLRDFREASSSQNDDDDMLHAEGKYEKLIKQVIEVEGDSLDVDAHDVFEHDPDLYTKMVRYPLEVLAIFDLVLMNMVSRIKPMFEKHIQTRIFNLKSSTTMRNLNPTDIERMVSIKGMIIRCSSIIPEIREAIFRCLVCGNCTDPVAVERGRITEPTICLREECQSRNSMTLLHNRCRFTDKQIVRVQETPDEIPEGGTPHTVSLLMHDKLVDAGKPGDRIEVTGIYRAMSVRIGPTQRTVKSLFKTYIDCLHIKKTDKSRMLVDDAMDIDNSQGRNPEEVHFDKERVGQLKELSKQPDIYEKLTKSLAPNIWELDDVKKGLLCQLFGGNALKLASGASFRGDINILLVGDPGTSKSQLLQYIHKLSPRGIYTSGRGSSAVGLTAYVTKDPETGETVLESGALVLSDRGICCIDEFDKMSDNARSMLHEVMEQQTVSIAKAGIIASLNARTSVLACANPSGSRYNPRLSVIDNIHLPPTLLSRFDLIYLILDKADEQTDRRLAKHIVSLHFENPESLEQDVLDISTLTDYVSYARKHIHPQLSDEAAEELTRGYVDIRRRGNFPGSSKKVITATPRQIESLIRLSEALARIRFSDWVEKRDVMEAFRLLEVAMQQSATDHATGTIDMDLITTGVSASERMRREALLLEELKKQNTSSEVQLTDLRNAVATLASEGFVTMHGESVKRS</sequence>
<dbReference type="InterPro" id="IPR003593">
    <property type="entry name" value="AAA+_ATPase"/>
</dbReference>
<keyword evidence="8 11" id="KW-0238">DNA-binding</keyword>
<dbReference type="InterPro" id="IPR027417">
    <property type="entry name" value="P-loop_NTPase"/>
</dbReference>
<comment type="catalytic activity">
    <reaction evidence="10 12">
        <text>ATP + H2O = ADP + phosphate + H(+)</text>
        <dbReference type="Rhea" id="RHEA:13065"/>
        <dbReference type="ChEBI" id="CHEBI:15377"/>
        <dbReference type="ChEBI" id="CHEBI:15378"/>
        <dbReference type="ChEBI" id="CHEBI:30616"/>
        <dbReference type="ChEBI" id="CHEBI:43474"/>
        <dbReference type="ChEBI" id="CHEBI:456216"/>
        <dbReference type="EC" id="3.6.4.12"/>
    </reaction>
</comment>
<dbReference type="InterPro" id="IPR027925">
    <property type="entry name" value="MCM_N"/>
</dbReference>
<name>A0ABU6WS03_9FABA</name>
<dbReference type="SUPFAM" id="SSF50249">
    <property type="entry name" value="Nucleic acid-binding proteins"/>
    <property type="match status" value="1"/>
</dbReference>
<evidence type="ECO:0000256" key="13">
    <source>
        <dbReference type="SAM" id="MobiDB-lite"/>
    </source>
</evidence>
<dbReference type="Gene3D" id="3.40.50.300">
    <property type="entry name" value="P-loop containing nucleotide triphosphate hydrolases"/>
    <property type="match status" value="1"/>
</dbReference>
<dbReference type="PANTHER" id="PTHR11630:SF66">
    <property type="entry name" value="DNA REPLICATION LICENSING FACTOR MCM4"/>
    <property type="match status" value="1"/>
</dbReference>
<keyword evidence="6 12" id="KW-0347">Helicase</keyword>
<dbReference type="PRINTS" id="PR01657">
    <property type="entry name" value="MCMFAMILY"/>
</dbReference>
<dbReference type="InterPro" id="IPR031327">
    <property type="entry name" value="MCM"/>
</dbReference>
<comment type="subunit">
    <text evidence="12">Component of the MCM2-7 complex.</text>
</comment>
<dbReference type="EMBL" id="JASCZI010182048">
    <property type="protein sequence ID" value="MED6186873.1"/>
    <property type="molecule type" value="Genomic_DNA"/>
</dbReference>
<dbReference type="PRINTS" id="PR01660">
    <property type="entry name" value="MCMPROTEIN4"/>
</dbReference>
<dbReference type="InterPro" id="IPR012340">
    <property type="entry name" value="NA-bd_OB-fold"/>
</dbReference>
<feature type="compositionally biased region" description="Low complexity" evidence="13">
    <location>
        <begin position="1"/>
        <end position="22"/>
    </location>
</feature>
<accession>A0ABU6WS03</accession>
<dbReference type="InterPro" id="IPR041562">
    <property type="entry name" value="MCM_lid"/>
</dbReference>
<evidence type="ECO:0000256" key="6">
    <source>
        <dbReference type="ARBA" id="ARBA00022806"/>
    </source>
</evidence>
<keyword evidence="7 11" id="KW-0067">ATP-binding</keyword>
<evidence type="ECO:0000259" key="14">
    <source>
        <dbReference type="PROSITE" id="PS50051"/>
    </source>
</evidence>
<dbReference type="Gene3D" id="3.30.1640.10">
    <property type="entry name" value="mini-chromosome maintenance (MCM) complex, chain A, domain 1"/>
    <property type="match status" value="1"/>
</dbReference>
<dbReference type="Pfam" id="PF17855">
    <property type="entry name" value="MCM_lid"/>
    <property type="match status" value="1"/>
</dbReference>
<dbReference type="PANTHER" id="PTHR11630">
    <property type="entry name" value="DNA REPLICATION LICENSING FACTOR MCM FAMILY MEMBER"/>
    <property type="match status" value="1"/>
</dbReference>
<evidence type="ECO:0000256" key="8">
    <source>
        <dbReference type="ARBA" id="ARBA00023125"/>
    </source>
</evidence>
<feature type="region of interest" description="Disordered" evidence="13">
    <location>
        <begin position="1"/>
        <end position="106"/>
    </location>
</feature>
<comment type="function">
    <text evidence="12">Acts as component of the MCM2-7 complex (MCM complex) which is the replicative helicase essential for 'once per cell cycle' DNA replication initiation and elongation in eukaryotic cells. The active ATPase sites in the MCM2-7 ring are formed through the interaction surfaces of two neighboring subunits such that a critical structure of a conserved arginine finger motif is provided in trans relative to the ATP-binding site of the Walker A box of the adjacent subunit. The six ATPase active sites, however, are likely to contribute differentially to the complex helicase activity.</text>
</comment>
<evidence type="ECO:0000256" key="5">
    <source>
        <dbReference type="ARBA" id="ARBA00022801"/>
    </source>
</evidence>
<evidence type="ECO:0000256" key="3">
    <source>
        <dbReference type="ARBA" id="ARBA00022705"/>
    </source>
</evidence>
<organism evidence="15 16">
    <name type="scientific">Stylosanthes scabra</name>
    <dbReference type="NCBI Taxonomy" id="79078"/>
    <lineage>
        <taxon>Eukaryota</taxon>
        <taxon>Viridiplantae</taxon>
        <taxon>Streptophyta</taxon>
        <taxon>Embryophyta</taxon>
        <taxon>Tracheophyta</taxon>
        <taxon>Spermatophyta</taxon>
        <taxon>Magnoliopsida</taxon>
        <taxon>eudicotyledons</taxon>
        <taxon>Gunneridae</taxon>
        <taxon>Pentapetalae</taxon>
        <taxon>rosids</taxon>
        <taxon>fabids</taxon>
        <taxon>Fabales</taxon>
        <taxon>Fabaceae</taxon>
        <taxon>Papilionoideae</taxon>
        <taxon>50 kb inversion clade</taxon>
        <taxon>dalbergioids sensu lato</taxon>
        <taxon>Dalbergieae</taxon>
        <taxon>Pterocarpus clade</taxon>
        <taxon>Stylosanthes</taxon>
    </lineage>
</organism>
<dbReference type="Pfam" id="PF14551">
    <property type="entry name" value="MCM_N"/>
    <property type="match status" value="1"/>
</dbReference>
<dbReference type="SMART" id="SM00350">
    <property type="entry name" value="MCM"/>
    <property type="match status" value="1"/>
</dbReference>
<proteinExistence type="inferred from homology"/>
<feature type="domain" description="MCM C-terminal AAA(+) ATPase" evidence="14">
    <location>
        <begin position="428"/>
        <end position="634"/>
    </location>
</feature>
<evidence type="ECO:0000256" key="1">
    <source>
        <dbReference type="ARBA" id="ARBA00004123"/>
    </source>
</evidence>
<dbReference type="Gene3D" id="2.20.28.10">
    <property type="match status" value="1"/>
</dbReference>
<comment type="subcellular location">
    <subcellularLocation>
        <location evidence="1">Nucleus</location>
    </subcellularLocation>
</comment>
<gene>
    <name evidence="15" type="primary">MCM4_2</name>
    <name evidence="15" type="ORF">PIB30_070827</name>
</gene>
<dbReference type="SMART" id="SM00382">
    <property type="entry name" value="AAA"/>
    <property type="match status" value="1"/>
</dbReference>
<keyword evidence="9 12" id="KW-0539">Nucleus</keyword>
<evidence type="ECO:0000256" key="9">
    <source>
        <dbReference type="ARBA" id="ARBA00023242"/>
    </source>
</evidence>
<evidence type="ECO:0000313" key="16">
    <source>
        <dbReference type="Proteomes" id="UP001341840"/>
    </source>
</evidence>
<reference evidence="15 16" key="1">
    <citation type="journal article" date="2023" name="Plants (Basel)">
        <title>Bridging the Gap: Combining Genomics and Transcriptomics Approaches to Understand Stylosanthes scabra, an Orphan Legume from the Brazilian Caatinga.</title>
        <authorList>
            <person name="Ferreira-Neto J.R.C."/>
            <person name="da Silva M.D."/>
            <person name="Binneck E."/>
            <person name="de Melo N.F."/>
            <person name="da Silva R.H."/>
            <person name="de Melo A.L.T.M."/>
            <person name="Pandolfi V."/>
            <person name="Bustamante F.O."/>
            <person name="Brasileiro-Vidal A.C."/>
            <person name="Benko-Iseppon A.M."/>
        </authorList>
    </citation>
    <scope>NUCLEOTIDE SEQUENCE [LARGE SCALE GENOMIC DNA]</scope>
    <source>
        <tissue evidence="15">Leaves</tissue>
    </source>
</reference>
<evidence type="ECO:0000256" key="10">
    <source>
        <dbReference type="ARBA" id="ARBA00047995"/>
    </source>
</evidence>
<dbReference type="Proteomes" id="UP001341840">
    <property type="component" value="Unassembled WGS sequence"/>
</dbReference>
<evidence type="ECO:0000256" key="4">
    <source>
        <dbReference type="ARBA" id="ARBA00022741"/>
    </source>
</evidence>
<dbReference type="CDD" id="cd17755">
    <property type="entry name" value="MCM4"/>
    <property type="match status" value="1"/>
</dbReference>
<evidence type="ECO:0000256" key="11">
    <source>
        <dbReference type="RuleBase" id="RU004070"/>
    </source>
</evidence>
<dbReference type="PROSITE" id="PS00847">
    <property type="entry name" value="MCM_1"/>
    <property type="match status" value="1"/>
</dbReference>
<dbReference type="Gene3D" id="2.40.50.140">
    <property type="entry name" value="Nucleic acid-binding proteins"/>
    <property type="match status" value="1"/>
</dbReference>
<evidence type="ECO:0000313" key="15">
    <source>
        <dbReference type="EMBL" id="MED6186873.1"/>
    </source>
</evidence>
<dbReference type="Pfam" id="PF00493">
    <property type="entry name" value="MCM"/>
    <property type="match status" value="1"/>
</dbReference>
<dbReference type="EC" id="3.6.4.12" evidence="12"/>
<dbReference type="InterPro" id="IPR001208">
    <property type="entry name" value="MCM_dom"/>
</dbReference>
<keyword evidence="4 11" id="KW-0547">Nucleotide-binding</keyword>
<dbReference type="InterPro" id="IPR008047">
    <property type="entry name" value="MCM_4"/>
</dbReference>
<comment type="caution">
    <text evidence="15">The sequence shown here is derived from an EMBL/GenBank/DDBJ whole genome shotgun (WGS) entry which is preliminary data.</text>
</comment>
<evidence type="ECO:0000256" key="2">
    <source>
        <dbReference type="ARBA" id="ARBA00008010"/>
    </source>
</evidence>
<dbReference type="SUPFAM" id="SSF52540">
    <property type="entry name" value="P-loop containing nucleoside triphosphate hydrolases"/>
    <property type="match status" value="1"/>
</dbReference>
<evidence type="ECO:0000256" key="7">
    <source>
        <dbReference type="ARBA" id="ARBA00022840"/>
    </source>
</evidence>
<protein>
    <recommendedName>
        <fullName evidence="12">DNA replication licensing factor MCM4</fullName>
        <ecNumber evidence="12">3.6.4.12</ecNumber>
    </recommendedName>
</protein>
<evidence type="ECO:0000256" key="12">
    <source>
        <dbReference type="RuleBase" id="RU368062"/>
    </source>
</evidence>